<evidence type="ECO:0000256" key="7">
    <source>
        <dbReference type="RuleBase" id="RU361277"/>
    </source>
</evidence>
<accession>A0A0G4IRW9</accession>
<dbReference type="SUPFAM" id="SSF50129">
    <property type="entry name" value="GroES-like"/>
    <property type="match status" value="1"/>
</dbReference>
<dbReference type="Proteomes" id="UP000039324">
    <property type="component" value="Unassembled WGS sequence"/>
</dbReference>
<dbReference type="CDD" id="cd08297">
    <property type="entry name" value="CAD3"/>
    <property type="match status" value="1"/>
</dbReference>
<dbReference type="InterPro" id="IPR011032">
    <property type="entry name" value="GroES-like_sf"/>
</dbReference>
<proteinExistence type="inferred from homology"/>
<evidence type="ECO:0000259" key="8">
    <source>
        <dbReference type="SMART" id="SM00829"/>
    </source>
</evidence>
<dbReference type="InterPro" id="IPR013154">
    <property type="entry name" value="ADH-like_N"/>
</dbReference>
<keyword evidence="3 7" id="KW-0479">Metal-binding</keyword>
<dbReference type="InterPro" id="IPR036291">
    <property type="entry name" value="NAD(P)-bd_dom_sf"/>
</dbReference>
<evidence type="ECO:0000256" key="4">
    <source>
        <dbReference type="ARBA" id="ARBA00022833"/>
    </source>
</evidence>
<dbReference type="Gene3D" id="3.90.180.10">
    <property type="entry name" value="Medium-chain alcohol dehydrogenases, catalytic domain"/>
    <property type="match status" value="1"/>
</dbReference>
<dbReference type="EMBL" id="CDSF01000081">
    <property type="protein sequence ID" value="CEO97947.1"/>
    <property type="molecule type" value="Genomic_DNA"/>
</dbReference>
<dbReference type="InterPro" id="IPR013149">
    <property type="entry name" value="ADH-like_C"/>
</dbReference>
<name>A0A0G4IRW9_PLABS</name>
<keyword evidence="4 7" id="KW-0862">Zinc</keyword>
<dbReference type="EMBL" id="OVEO01000009">
    <property type="protein sequence ID" value="SPQ98161.1"/>
    <property type="molecule type" value="Genomic_DNA"/>
</dbReference>
<evidence type="ECO:0000256" key="1">
    <source>
        <dbReference type="ARBA" id="ARBA00001947"/>
    </source>
</evidence>
<evidence type="ECO:0000256" key="6">
    <source>
        <dbReference type="ARBA" id="ARBA00023027"/>
    </source>
</evidence>
<dbReference type="InterPro" id="IPR020843">
    <property type="entry name" value="ER"/>
</dbReference>
<evidence type="ECO:0000256" key="5">
    <source>
        <dbReference type="ARBA" id="ARBA00023002"/>
    </source>
</evidence>
<evidence type="ECO:0000313" key="11">
    <source>
        <dbReference type="Proteomes" id="UP000039324"/>
    </source>
</evidence>
<protein>
    <recommendedName>
        <fullName evidence="8">Enoyl reductase (ER) domain-containing protein</fullName>
    </recommendedName>
</protein>
<dbReference type="GO" id="GO:0016491">
    <property type="term" value="F:oxidoreductase activity"/>
    <property type="evidence" value="ECO:0007669"/>
    <property type="project" value="UniProtKB-KW"/>
</dbReference>
<keyword evidence="10" id="KW-0496">Mitochondrion</keyword>
<dbReference type="SUPFAM" id="SSF51735">
    <property type="entry name" value="NAD(P)-binding Rossmann-fold domains"/>
    <property type="match status" value="1"/>
</dbReference>
<dbReference type="Gene3D" id="3.40.50.720">
    <property type="entry name" value="NAD(P)-binding Rossmann-like Domain"/>
    <property type="match status" value="1"/>
</dbReference>
<evidence type="ECO:0000313" key="9">
    <source>
        <dbReference type="EMBL" id="CEO97947.1"/>
    </source>
</evidence>
<reference evidence="9 11" key="1">
    <citation type="submission" date="2015-02" db="EMBL/GenBank/DDBJ databases">
        <authorList>
            <person name="Chooi Y.-H."/>
        </authorList>
    </citation>
    <scope>NUCLEOTIDE SEQUENCE [LARGE SCALE GENOMIC DNA]</scope>
    <source>
        <strain evidence="9">E3</strain>
    </source>
</reference>
<comment type="cofactor">
    <cofactor evidence="1 7">
        <name>Zn(2+)</name>
        <dbReference type="ChEBI" id="CHEBI:29105"/>
    </cofactor>
</comment>
<organism evidence="9 11">
    <name type="scientific">Plasmodiophora brassicae</name>
    <name type="common">Clubroot disease agent</name>
    <dbReference type="NCBI Taxonomy" id="37360"/>
    <lineage>
        <taxon>Eukaryota</taxon>
        <taxon>Sar</taxon>
        <taxon>Rhizaria</taxon>
        <taxon>Endomyxa</taxon>
        <taxon>Phytomyxea</taxon>
        <taxon>Plasmodiophorida</taxon>
        <taxon>Plasmodiophoridae</taxon>
        <taxon>Plasmodiophora</taxon>
    </lineage>
</organism>
<dbReference type="AlphaFoldDB" id="A0A0G4IRW9"/>
<keyword evidence="6" id="KW-0520">NAD</keyword>
<dbReference type="STRING" id="37360.A0A0G4IRW9"/>
<dbReference type="PANTHER" id="PTHR42940:SF8">
    <property type="entry name" value="VACUOLAR PROTEIN SORTING-ASSOCIATED PROTEIN 11"/>
    <property type="match status" value="1"/>
</dbReference>
<dbReference type="OrthoDB" id="1607324at2759"/>
<gene>
    <name evidence="9" type="ORF">PBRA_006061</name>
    <name evidence="10" type="ORF">PLBR_LOCUS5376</name>
</gene>
<comment type="similarity">
    <text evidence="2 7">Belongs to the zinc-containing alcohol dehydrogenase family.</text>
</comment>
<evidence type="ECO:0000256" key="3">
    <source>
        <dbReference type="ARBA" id="ARBA00022723"/>
    </source>
</evidence>
<keyword evidence="5" id="KW-0560">Oxidoreductase</keyword>
<evidence type="ECO:0000256" key="2">
    <source>
        <dbReference type="ARBA" id="ARBA00008072"/>
    </source>
</evidence>
<dbReference type="Pfam" id="PF08240">
    <property type="entry name" value="ADH_N"/>
    <property type="match status" value="1"/>
</dbReference>
<dbReference type="PANTHER" id="PTHR42940">
    <property type="entry name" value="ALCOHOL DEHYDROGENASE 1-RELATED"/>
    <property type="match status" value="1"/>
</dbReference>
<feature type="domain" description="Enoyl reductase (ER)" evidence="8">
    <location>
        <begin position="18"/>
        <end position="356"/>
    </location>
</feature>
<dbReference type="GO" id="GO:0008270">
    <property type="term" value="F:zinc ion binding"/>
    <property type="evidence" value="ECO:0007669"/>
    <property type="project" value="InterPro"/>
</dbReference>
<keyword evidence="11" id="KW-1185">Reference proteome</keyword>
<dbReference type="InterPro" id="IPR002328">
    <property type="entry name" value="ADH_Zn_CS"/>
</dbReference>
<geneLocation type="mitochondrion" evidence="10"/>
<evidence type="ECO:0000313" key="10">
    <source>
        <dbReference type="EMBL" id="SPQ98161.1"/>
    </source>
</evidence>
<dbReference type="Proteomes" id="UP000290189">
    <property type="component" value="Unassembled WGS sequence"/>
</dbReference>
<dbReference type="PROSITE" id="PS00059">
    <property type="entry name" value="ADH_ZINC"/>
    <property type="match status" value="1"/>
</dbReference>
<dbReference type="FunFam" id="3.40.50.720:FF:000039">
    <property type="entry name" value="Alcohol dehydrogenase AdhP"/>
    <property type="match status" value="1"/>
</dbReference>
<dbReference type="SMART" id="SM00829">
    <property type="entry name" value="PKS_ER"/>
    <property type="match status" value="1"/>
</dbReference>
<sequence>MVAKGPKTMRAAVVTGFGQPVEIQEDFAVPDLKPWEVLVKIEYSGVCFTDLHTTRGDWVAKPLLPVVIGHEGTGTIFALGETAQAKNSMTVGDPVGISWVHGACGHCDACLSGWESVCARLEPVGFSRNGCHAEYVAVDAQHVIKIPSHMSLAHAAPVMCAGVTAYKGLKLSRVRPGQWVVIFGAGGGIGHLAVQYARAMGMKVCAVDQGRDRIQDLMDVKDERRRPHVAIDSYLESNLINKLKTVCHPEGPHGALVVAPNLETYGTALSTIRPRGVVVALSIPPGGSLPINPADLVLHSKTIVGSVTGSRLDLIEALRFANEGKVVCKIAERSLDDLNDAFDDIEAHEVTGCIVLRIAD</sequence>
<evidence type="ECO:0000313" key="12">
    <source>
        <dbReference type="Proteomes" id="UP000290189"/>
    </source>
</evidence>
<reference evidence="10 12" key="2">
    <citation type="submission" date="2018-03" db="EMBL/GenBank/DDBJ databases">
        <authorList>
            <person name="Fogelqvist J."/>
        </authorList>
    </citation>
    <scope>NUCLEOTIDE SEQUENCE [LARGE SCALE GENOMIC DNA]</scope>
</reference>
<dbReference type="OMA" id="YKGLKMT"/>
<dbReference type="Pfam" id="PF00107">
    <property type="entry name" value="ADH_zinc_N"/>
    <property type="match status" value="1"/>
</dbReference>